<protein>
    <submittedName>
        <fullName evidence="1">Uncharacterized protein</fullName>
    </submittedName>
</protein>
<name>A0A381VZ96_9ZZZZ</name>
<evidence type="ECO:0000313" key="1">
    <source>
        <dbReference type="EMBL" id="SVA44973.1"/>
    </source>
</evidence>
<dbReference type="EMBL" id="UINC01010076">
    <property type="protein sequence ID" value="SVA44973.1"/>
    <property type="molecule type" value="Genomic_DNA"/>
</dbReference>
<gene>
    <name evidence="1" type="ORF">METZ01_LOCUS97827</name>
</gene>
<organism evidence="1">
    <name type="scientific">marine metagenome</name>
    <dbReference type="NCBI Taxonomy" id="408172"/>
    <lineage>
        <taxon>unclassified sequences</taxon>
        <taxon>metagenomes</taxon>
        <taxon>ecological metagenomes</taxon>
    </lineage>
</organism>
<sequence>MILKFSSLLIAGVFACLPLLVDAHHSMSEFDRSVLVEVEGVISRVSWKNPHVLLEVTSTGEAGTLLTWNLEGSAVSAQRRYGLTGDEMSVGDMVRVAGSPSTRRDQYLQMHHVLLANGTELLVGRIREPRWSNTVIGAESWVADAAKIAAARGNGIFRVWSQGTRAWYFADLLGPPNYKVNESAAAMAAKWDDIADNPLIECVAPGMPALMGNPYPMEFVQVGEDIELRFEEFDVVRKIHVGGEFPDLANVEPSHHGYSVGHWEGETLVVDTFRVSWPYFDRVGVLQTENVMINERFTAEDNGNRLGYVLTVDEPAALVEPFVWDAYFVWKPGEEVGRYECTLEEWASTESTL</sequence>
<proteinExistence type="predicted"/>
<dbReference type="PROSITE" id="PS51257">
    <property type="entry name" value="PROKAR_LIPOPROTEIN"/>
    <property type="match status" value="1"/>
</dbReference>
<accession>A0A381VZ96</accession>
<dbReference type="InterPro" id="IPR046150">
    <property type="entry name" value="DUF6152"/>
</dbReference>
<dbReference type="Pfam" id="PF19649">
    <property type="entry name" value="DUF6152"/>
    <property type="match status" value="1"/>
</dbReference>
<reference evidence="1" key="1">
    <citation type="submission" date="2018-05" db="EMBL/GenBank/DDBJ databases">
        <authorList>
            <person name="Lanie J.A."/>
            <person name="Ng W.-L."/>
            <person name="Kazmierczak K.M."/>
            <person name="Andrzejewski T.M."/>
            <person name="Davidsen T.M."/>
            <person name="Wayne K.J."/>
            <person name="Tettelin H."/>
            <person name="Glass J.I."/>
            <person name="Rusch D."/>
            <person name="Podicherti R."/>
            <person name="Tsui H.-C.T."/>
            <person name="Winkler M.E."/>
        </authorList>
    </citation>
    <scope>NUCLEOTIDE SEQUENCE</scope>
</reference>
<dbReference type="AlphaFoldDB" id="A0A381VZ96"/>